<dbReference type="Proteomes" id="UP000730618">
    <property type="component" value="Unassembled WGS sequence"/>
</dbReference>
<dbReference type="PROSITE" id="PS00041">
    <property type="entry name" value="HTH_ARAC_FAMILY_1"/>
    <property type="match status" value="1"/>
</dbReference>
<comment type="caution">
    <text evidence="5">The sequence shown here is derived from an EMBL/GenBank/DDBJ whole genome shotgun (WGS) entry which is preliminary data.</text>
</comment>
<dbReference type="SMART" id="SM00342">
    <property type="entry name" value="HTH_ARAC"/>
    <property type="match status" value="1"/>
</dbReference>
<organism evidence="5 6">
    <name type="scientific">Paenibacillus allorhizosphaerae</name>
    <dbReference type="NCBI Taxonomy" id="2849866"/>
    <lineage>
        <taxon>Bacteria</taxon>
        <taxon>Bacillati</taxon>
        <taxon>Bacillota</taxon>
        <taxon>Bacilli</taxon>
        <taxon>Bacillales</taxon>
        <taxon>Paenibacillaceae</taxon>
        <taxon>Paenibacillus</taxon>
    </lineage>
</organism>
<evidence type="ECO:0000259" key="4">
    <source>
        <dbReference type="PROSITE" id="PS01124"/>
    </source>
</evidence>
<evidence type="ECO:0000313" key="5">
    <source>
        <dbReference type="EMBL" id="CAG7627788.1"/>
    </source>
</evidence>
<sequence>MAQHLLSDYVPTITYYDYWERKEKFLLYEDVYQDWALLAIEEGIIYYEIQEHKGTAAYGDLLICPPGVKLYRVVVEPVSFHFIRLIWKHEKNDTADPAKLFPAGKITLKNTERLAANYACLRSIPSVSTLSQSNRKNHYVRDLWYTFCSEEEPAETAPVLYRGRKPDSLMKLAEKRIRHNAYESFELRVIAEELEVSPAQLTKRFKACFGLTPTEYLTHLRLEKARSLLLGSLLTLDQIAQCVGYENGFYLSRIFTKHFQMPPNEYRKKNRM</sequence>
<feature type="domain" description="HTH araC/xylS-type" evidence="4">
    <location>
        <begin position="167"/>
        <end position="269"/>
    </location>
</feature>
<gene>
    <name evidence="5" type="primary">rhaR_22</name>
    <name evidence="5" type="ORF">PAECIP111802_01389</name>
</gene>
<dbReference type="PROSITE" id="PS01124">
    <property type="entry name" value="HTH_ARAC_FAMILY_2"/>
    <property type="match status" value="1"/>
</dbReference>
<evidence type="ECO:0000313" key="6">
    <source>
        <dbReference type="Proteomes" id="UP000730618"/>
    </source>
</evidence>
<dbReference type="RefSeq" id="WP_377517033.1">
    <property type="nucleotide sequence ID" value="NZ_JBHSRV010000003.1"/>
</dbReference>
<dbReference type="InterPro" id="IPR018060">
    <property type="entry name" value="HTH_AraC"/>
</dbReference>
<protein>
    <submittedName>
        <fullName evidence="5">HTH-type transcriptional activator RhaR</fullName>
    </submittedName>
</protein>
<evidence type="ECO:0000256" key="2">
    <source>
        <dbReference type="ARBA" id="ARBA00023125"/>
    </source>
</evidence>
<keyword evidence="1" id="KW-0805">Transcription regulation</keyword>
<keyword evidence="6" id="KW-1185">Reference proteome</keyword>
<keyword evidence="2" id="KW-0238">DNA-binding</keyword>
<dbReference type="Pfam" id="PF12833">
    <property type="entry name" value="HTH_18"/>
    <property type="match status" value="1"/>
</dbReference>
<proteinExistence type="predicted"/>
<evidence type="ECO:0000256" key="3">
    <source>
        <dbReference type="ARBA" id="ARBA00023163"/>
    </source>
</evidence>
<dbReference type="InterPro" id="IPR018062">
    <property type="entry name" value="HTH_AraC-typ_CS"/>
</dbReference>
<evidence type="ECO:0000256" key="1">
    <source>
        <dbReference type="ARBA" id="ARBA00023015"/>
    </source>
</evidence>
<dbReference type="PANTHER" id="PTHR43280:SF2">
    <property type="entry name" value="HTH-TYPE TRANSCRIPTIONAL REGULATOR EXSA"/>
    <property type="match status" value="1"/>
</dbReference>
<dbReference type="EMBL" id="CAJVCE010000003">
    <property type="protein sequence ID" value="CAG7627788.1"/>
    <property type="molecule type" value="Genomic_DNA"/>
</dbReference>
<reference evidence="5 6" key="1">
    <citation type="submission" date="2021-06" db="EMBL/GenBank/DDBJ databases">
        <authorList>
            <person name="Criscuolo A."/>
        </authorList>
    </citation>
    <scope>NUCLEOTIDE SEQUENCE [LARGE SCALE GENOMIC DNA]</scope>
    <source>
        <strain evidence="6">CIP 111802</strain>
    </source>
</reference>
<dbReference type="PANTHER" id="PTHR43280">
    <property type="entry name" value="ARAC-FAMILY TRANSCRIPTIONAL REGULATOR"/>
    <property type="match status" value="1"/>
</dbReference>
<name>A0ABM8VDJ7_9BACL</name>
<accession>A0ABM8VDJ7</accession>
<keyword evidence="3" id="KW-0804">Transcription</keyword>